<keyword evidence="1" id="KW-0378">Hydrolase</keyword>
<comment type="caution">
    <text evidence="1">The sequence shown here is derived from an EMBL/GenBank/DDBJ whole genome shotgun (WGS) entry which is preliminary data.</text>
</comment>
<dbReference type="AlphaFoldDB" id="A0A7W4WGF2"/>
<dbReference type="SUPFAM" id="SSF53474">
    <property type="entry name" value="alpha/beta-Hydrolases"/>
    <property type="match status" value="1"/>
</dbReference>
<dbReference type="EMBL" id="JACHWZ010000028">
    <property type="protein sequence ID" value="MBB3063322.1"/>
    <property type="molecule type" value="Genomic_DNA"/>
</dbReference>
<dbReference type="Proteomes" id="UP000535937">
    <property type="component" value="Unassembled WGS sequence"/>
</dbReference>
<organism evidence="1 2">
    <name type="scientific">Microbulbifer rhizosphaerae</name>
    <dbReference type="NCBI Taxonomy" id="1562603"/>
    <lineage>
        <taxon>Bacteria</taxon>
        <taxon>Pseudomonadati</taxon>
        <taxon>Pseudomonadota</taxon>
        <taxon>Gammaproteobacteria</taxon>
        <taxon>Cellvibrionales</taxon>
        <taxon>Microbulbiferaceae</taxon>
        <taxon>Microbulbifer</taxon>
    </lineage>
</organism>
<reference evidence="1 2" key="1">
    <citation type="submission" date="2020-08" db="EMBL/GenBank/DDBJ databases">
        <title>Genomic Encyclopedia of Type Strains, Phase III (KMG-III): the genomes of soil and plant-associated and newly described type strains.</title>
        <authorList>
            <person name="Whitman W."/>
        </authorList>
    </citation>
    <scope>NUCLEOTIDE SEQUENCE [LARGE SCALE GENOMIC DNA]</scope>
    <source>
        <strain evidence="1 2">CECT 8799</strain>
    </source>
</reference>
<dbReference type="PANTHER" id="PTHR37946:SF1">
    <property type="entry name" value="SLL1969 PROTEIN"/>
    <property type="match status" value="1"/>
</dbReference>
<protein>
    <submittedName>
        <fullName evidence="1">Triacylglycerol lipase</fullName>
        <ecNumber evidence="1">3.1.1.3</ecNumber>
    </submittedName>
</protein>
<evidence type="ECO:0000313" key="2">
    <source>
        <dbReference type="Proteomes" id="UP000535937"/>
    </source>
</evidence>
<accession>A0A7W4WGF2</accession>
<dbReference type="Pfam" id="PF02089">
    <property type="entry name" value="Palm_thioest"/>
    <property type="match status" value="1"/>
</dbReference>
<keyword evidence="2" id="KW-1185">Reference proteome</keyword>
<sequence>MLRMRQALESKGFSAHCINLQYNSGWHGMEHLSRQLKDQVDALAEGNSSCSLVGFSMGGIVARHYLQRLDGVERVHKFISISSPHYGSFWAKFLPYKGGRQLSIGSDFLNTLNEDVQSLADISPVSIWTPYDITIVPHTSSRLPIGKAYEFPVKLHRWMPLDQAVISAVAAELTEALT</sequence>
<dbReference type="InterPro" id="IPR029058">
    <property type="entry name" value="AB_hydrolase_fold"/>
</dbReference>
<name>A0A7W4WGF2_9GAMM</name>
<dbReference type="PANTHER" id="PTHR37946">
    <property type="entry name" value="SLL1969 PROTEIN"/>
    <property type="match status" value="1"/>
</dbReference>
<dbReference type="GO" id="GO:0004806">
    <property type="term" value="F:triacylglycerol lipase activity"/>
    <property type="evidence" value="ECO:0007669"/>
    <property type="project" value="UniProtKB-EC"/>
</dbReference>
<gene>
    <name evidence="1" type="ORF">FHS09_004180</name>
</gene>
<proteinExistence type="predicted"/>
<evidence type="ECO:0000313" key="1">
    <source>
        <dbReference type="EMBL" id="MBB3063322.1"/>
    </source>
</evidence>
<dbReference type="EC" id="3.1.1.3" evidence="1"/>
<dbReference type="Gene3D" id="3.40.50.1820">
    <property type="entry name" value="alpha/beta hydrolase"/>
    <property type="match status" value="1"/>
</dbReference>